<organism evidence="6 7">
    <name type="scientific">Staphylococcus shinii</name>
    <dbReference type="NCBI Taxonomy" id="2912228"/>
    <lineage>
        <taxon>Bacteria</taxon>
        <taxon>Bacillati</taxon>
        <taxon>Bacillota</taxon>
        <taxon>Bacilli</taxon>
        <taxon>Bacillales</taxon>
        <taxon>Staphylococcaceae</taxon>
        <taxon>Staphylococcus</taxon>
    </lineage>
</organism>
<dbReference type="AlphaFoldDB" id="A0A418IFA3"/>
<reference evidence="6 7" key="1">
    <citation type="journal article" date="2016" name="Front. Microbiol.">
        <title>Comprehensive Phylogenetic Analysis of Bovine Non-aureus Staphylococci Species Based on Whole-Genome Sequencing.</title>
        <authorList>
            <person name="Naushad S."/>
            <person name="Barkema H.W."/>
            <person name="Luby C."/>
            <person name="Condas L.A."/>
            <person name="Nobrega D.B."/>
            <person name="Carson D.A."/>
            <person name="De Buck J."/>
        </authorList>
    </citation>
    <scope>NUCLEOTIDE SEQUENCE [LARGE SCALE GENOMIC DNA]</scope>
    <source>
        <strain evidence="6 7">SNUC 4554</strain>
    </source>
</reference>
<dbReference type="Pfam" id="PF03466">
    <property type="entry name" value="LysR_substrate"/>
    <property type="match status" value="1"/>
</dbReference>
<dbReference type="InterPro" id="IPR036388">
    <property type="entry name" value="WH-like_DNA-bd_sf"/>
</dbReference>
<dbReference type="GO" id="GO:0003700">
    <property type="term" value="F:DNA-binding transcription factor activity"/>
    <property type="evidence" value="ECO:0007669"/>
    <property type="project" value="InterPro"/>
</dbReference>
<comment type="similarity">
    <text evidence="1">Belongs to the LysR transcriptional regulatory family.</text>
</comment>
<evidence type="ECO:0000259" key="5">
    <source>
        <dbReference type="PROSITE" id="PS50931"/>
    </source>
</evidence>
<dbReference type="InterPro" id="IPR000847">
    <property type="entry name" value="LysR_HTH_N"/>
</dbReference>
<dbReference type="GO" id="GO:0003677">
    <property type="term" value="F:DNA binding"/>
    <property type="evidence" value="ECO:0007669"/>
    <property type="project" value="UniProtKB-KW"/>
</dbReference>
<dbReference type="EMBL" id="QXUF01000048">
    <property type="protein sequence ID" value="RIN00805.1"/>
    <property type="molecule type" value="Genomic_DNA"/>
</dbReference>
<dbReference type="InterPro" id="IPR005119">
    <property type="entry name" value="LysR_subst-bd"/>
</dbReference>
<evidence type="ECO:0000256" key="4">
    <source>
        <dbReference type="ARBA" id="ARBA00023163"/>
    </source>
</evidence>
<dbReference type="OrthoDB" id="9803735at2"/>
<protein>
    <submittedName>
        <fullName evidence="6">LysR family transcriptional regulator</fullName>
    </submittedName>
</protein>
<accession>A0A418IFA3</accession>
<dbReference type="RefSeq" id="WP_101051153.1">
    <property type="nucleotide sequence ID" value="NZ_JALKRL010000002.1"/>
</dbReference>
<keyword evidence="4" id="KW-0804">Transcription</keyword>
<comment type="caution">
    <text evidence="6">The sequence shown here is derived from an EMBL/GenBank/DDBJ whole genome shotgun (WGS) entry which is preliminary data.</text>
</comment>
<proteinExistence type="inferred from homology"/>
<dbReference type="CDD" id="cd05466">
    <property type="entry name" value="PBP2_LTTR_substrate"/>
    <property type="match status" value="1"/>
</dbReference>
<evidence type="ECO:0000256" key="1">
    <source>
        <dbReference type="ARBA" id="ARBA00009437"/>
    </source>
</evidence>
<dbReference type="FunFam" id="1.10.10.10:FF:000001">
    <property type="entry name" value="LysR family transcriptional regulator"/>
    <property type="match status" value="1"/>
</dbReference>
<dbReference type="PRINTS" id="PR00039">
    <property type="entry name" value="HTHLYSR"/>
</dbReference>
<evidence type="ECO:0000313" key="7">
    <source>
        <dbReference type="Proteomes" id="UP000286317"/>
    </source>
</evidence>
<name>A0A418IFA3_9STAP</name>
<evidence type="ECO:0000256" key="3">
    <source>
        <dbReference type="ARBA" id="ARBA00023125"/>
    </source>
</evidence>
<gene>
    <name evidence="6" type="ORF">BU112_07940</name>
</gene>
<dbReference type="InterPro" id="IPR036390">
    <property type="entry name" value="WH_DNA-bd_sf"/>
</dbReference>
<dbReference type="Gene3D" id="1.10.10.10">
    <property type="entry name" value="Winged helix-like DNA-binding domain superfamily/Winged helix DNA-binding domain"/>
    <property type="match status" value="1"/>
</dbReference>
<evidence type="ECO:0000256" key="2">
    <source>
        <dbReference type="ARBA" id="ARBA00023015"/>
    </source>
</evidence>
<dbReference type="Pfam" id="PF00126">
    <property type="entry name" value="HTH_1"/>
    <property type="match status" value="1"/>
</dbReference>
<keyword evidence="3" id="KW-0238">DNA-binding</keyword>
<dbReference type="SUPFAM" id="SSF46785">
    <property type="entry name" value="Winged helix' DNA-binding domain"/>
    <property type="match status" value="1"/>
</dbReference>
<dbReference type="PANTHER" id="PTHR30126">
    <property type="entry name" value="HTH-TYPE TRANSCRIPTIONAL REGULATOR"/>
    <property type="match status" value="1"/>
</dbReference>
<feature type="domain" description="HTH lysR-type" evidence="5">
    <location>
        <begin position="1"/>
        <end position="58"/>
    </location>
</feature>
<keyword evidence="2" id="KW-0805">Transcription regulation</keyword>
<dbReference type="Proteomes" id="UP000286317">
    <property type="component" value="Unassembled WGS sequence"/>
</dbReference>
<dbReference type="SUPFAM" id="SSF53850">
    <property type="entry name" value="Periplasmic binding protein-like II"/>
    <property type="match status" value="1"/>
</dbReference>
<keyword evidence="7" id="KW-1185">Reference proteome</keyword>
<dbReference type="PANTHER" id="PTHR30126:SF96">
    <property type="entry name" value="TRANSCRIPTIONAL REGULATORY PROTEIN, LYSR FAMILY"/>
    <property type="match status" value="1"/>
</dbReference>
<dbReference type="PROSITE" id="PS50931">
    <property type="entry name" value="HTH_LYSR"/>
    <property type="match status" value="1"/>
</dbReference>
<dbReference type="Gene3D" id="3.40.190.290">
    <property type="match status" value="1"/>
</dbReference>
<evidence type="ECO:0000313" key="6">
    <source>
        <dbReference type="EMBL" id="RIN00805.1"/>
    </source>
</evidence>
<sequence>MKIVQLEYFVAVVKYNSFTKAANFLHISQPSLTTTIKKMESDLGYDLFTRTTKDIKITEKGIHFYNYAQQLIQNYHQTIEKMYDLNMGHVPKIKISILESTNQWISQVLATHKKQNADQTYLVSEIHDQTKIIELLINFENHLAFTNEQIIHEDITSIPLYEESYVLITPKNAFPYKRTTSIASLPLILPTKGSQVRKHLDDYFNRMNMHPNIVIEADRFEAATNFVHRGLGYAIIPRVYYQSFNARDLDAIDIRPTLSRSIYINYLKKRKHSERVLSFIDQCINYWNFKG</sequence>